<sequence>MTTPTDDTAVLQALLDRLVKVRLPRAMELRQRVFAGERLSDTDIAFLKEALEDAQQGQHFVARNPQFHKVGIQLVQLYDEIIQKATENEQGA</sequence>
<organism evidence="1 2">
    <name type="scientific">Lysobacter niastensis</name>
    <dbReference type="NCBI Taxonomy" id="380629"/>
    <lineage>
        <taxon>Bacteria</taxon>
        <taxon>Pseudomonadati</taxon>
        <taxon>Pseudomonadota</taxon>
        <taxon>Gammaproteobacteria</taxon>
        <taxon>Lysobacterales</taxon>
        <taxon>Lysobacteraceae</taxon>
        <taxon>Lysobacter</taxon>
    </lineage>
</organism>
<protein>
    <submittedName>
        <fullName evidence="1">Uncharacterized protein</fullName>
    </submittedName>
</protein>
<name>A0ABS0BAA2_9GAMM</name>
<proteinExistence type="predicted"/>
<gene>
    <name evidence="1" type="ORF">IU514_11090</name>
</gene>
<dbReference type="RefSeq" id="WP_194931189.1">
    <property type="nucleotide sequence ID" value="NZ_JADLZT010000006.1"/>
</dbReference>
<keyword evidence="2" id="KW-1185">Reference proteome</keyword>
<evidence type="ECO:0000313" key="2">
    <source>
        <dbReference type="Proteomes" id="UP001429984"/>
    </source>
</evidence>
<dbReference type="Proteomes" id="UP001429984">
    <property type="component" value="Unassembled WGS sequence"/>
</dbReference>
<reference evidence="1 2" key="1">
    <citation type="submission" date="2020-11" db="EMBL/GenBank/DDBJ databases">
        <title>Draft Genome Sequence and Secondary Metabolite Biosynthetic Potential of the Lysobacter niastensis Type strain DSM 18481.</title>
        <authorList>
            <person name="Turrini P."/>
            <person name="Artuso I."/>
            <person name="Tescari M."/>
            <person name="Lugli G.A."/>
            <person name="Frangipani E."/>
            <person name="Ventura M."/>
            <person name="Visca P."/>
        </authorList>
    </citation>
    <scope>NUCLEOTIDE SEQUENCE [LARGE SCALE GENOMIC DNA]</scope>
    <source>
        <strain evidence="1 2">DSM 18481</strain>
    </source>
</reference>
<dbReference type="EMBL" id="JADLZT010000006">
    <property type="protein sequence ID" value="MBF6024574.1"/>
    <property type="molecule type" value="Genomic_DNA"/>
</dbReference>
<evidence type="ECO:0000313" key="1">
    <source>
        <dbReference type="EMBL" id="MBF6024574.1"/>
    </source>
</evidence>
<accession>A0ABS0BAA2</accession>
<comment type="caution">
    <text evidence="1">The sequence shown here is derived from an EMBL/GenBank/DDBJ whole genome shotgun (WGS) entry which is preliminary data.</text>
</comment>